<dbReference type="InterPro" id="IPR027417">
    <property type="entry name" value="P-loop_NTPase"/>
</dbReference>
<keyword evidence="1" id="KW-0067">ATP-binding</keyword>
<dbReference type="GO" id="GO:0004386">
    <property type="term" value="F:helicase activity"/>
    <property type="evidence" value="ECO:0007669"/>
    <property type="project" value="UniProtKB-KW"/>
</dbReference>
<evidence type="ECO:0000313" key="1">
    <source>
        <dbReference type="EMBL" id="GFX95323.1"/>
    </source>
</evidence>
<dbReference type="EMBL" id="BMAU01021185">
    <property type="protein sequence ID" value="GFX95323.1"/>
    <property type="molecule type" value="Genomic_DNA"/>
</dbReference>
<dbReference type="SUPFAM" id="SSF52540">
    <property type="entry name" value="P-loop containing nucleoside triphosphate hydrolases"/>
    <property type="match status" value="1"/>
</dbReference>
<evidence type="ECO:0000313" key="2">
    <source>
        <dbReference type="Proteomes" id="UP000887159"/>
    </source>
</evidence>
<protein>
    <submittedName>
        <fullName evidence="1">ATP-dependent DNA helicase</fullName>
    </submittedName>
</protein>
<reference evidence="1" key="1">
    <citation type="submission" date="2020-08" db="EMBL/GenBank/DDBJ databases">
        <title>Multicomponent nature underlies the extraordinary mechanical properties of spider dragline silk.</title>
        <authorList>
            <person name="Kono N."/>
            <person name="Nakamura H."/>
            <person name="Mori M."/>
            <person name="Yoshida Y."/>
            <person name="Ohtoshi R."/>
            <person name="Malay A.D."/>
            <person name="Moran D.A.P."/>
            <person name="Tomita M."/>
            <person name="Numata K."/>
            <person name="Arakawa K."/>
        </authorList>
    </citation>
    <scope>NUCLEOTIDE SEQUENCE</scope>
</reference>
<sequence length="104" mass="11563">MQHVIQATVLTGCAKGEEDVFIRSIPIIPSDNTMQFKRIQFPLKLCFTMTINKSQGIADIDLQTPCFSHGQLYVACSRVGKEENLFVHSPNGTTKNVVDPIALR</sequence>
<dbReference type="Proteomes" id="UP000887159">
    <property type="component" value="Unassembled WGS sequence"/>
</dbReference>
<organism evidence="1 2">
    <name type="scientific">Trichonephila clavipes</name>
    <name type="common">Golden silk orbweaver</name>
    <name type="synonym">Nephila clavipes</name>
    <dbReference type="NCBI Taxonomy" id="2585209"/>
    <lineage>
        <taxon>Eukaryota</taxon>
        <taxon>Metazoa</taxon>
        <taxon>Ecdysozoa</taxon>
        <taxon>Arthropoda</taxon>
        <taxon>Chelicerata</taxon>
        <taxon>Arachnida</taxon>
        <taxon>Araneae</taxon>
        <taxon>Araneomorphae</taxon>
        <taxon>Entelegynae</taxon>
        <taxon>Araneoidea</taxon>
        <taxon>Nephilidae</taxon>
        <taxon>Trichonephila</taxon>
    </lineage>
</organism>
<dbReference type="GO" id="GO:0005657">
    <property type="term" value="C:replication fork"/>
    <property type="evidence" value="ECO:0007669"/>
    <property type="project" value="TreeGrafter"/>
</dbReference>
<gene>
    <name evidence="1" type="primary">ANCCEY_12347</name>
    <name evidence="1" type="ORF">TNCV_849131</name>
</gene>
<keyword evidence="1" id="KW-0547">Nucleotide-binding</keyword>
<dbReference type="AlphaFoldDB" id="A0A8X6V140"/>
<accession>A0A8X6V140</accession>
<keyword evidence="1" id="KW-0347">Helicase</keyword>
<proteinExistence type="predicted"/>
<dbReference type="GO" id="GO:0006260">
    <property type="term" value="P:DNA replication"/>
    <property type="evidence" value="ECO:0007669"/>
    <property type="project" value="TreeGrafter"/>
</dbReference>
<keyword evidence="1" id="KW-0378">Hydrolase</keyword>
<dbReference type="PANTHER" id="PTHR23274:SF50">
    <property type="entry name" value="ATP-DEPENDENT DNA HELICASE"/>
    <property type="match status" value="1"/>
</dbReference>
<dbReference type="PANTHER" id="PTHR23274">
    <property type="entry name" value="DNA HELICASE-RELATED"/>
    <property type="match status" value="1"/>
</dbReference>
<comment type="caution">
    <text evidence="1">The sequence shown here is derived from an EMBL/GenBank/DDBJ whole genome shotgun (WGS) entry which is preliminary data.</text>
</comment>
<name>A0A8X6V140_TRICX</name>
<keyword evidence="2" id="KW-1185">Reference proteome</keyword>